<protein>
    <recommendedName>
        <fullName evidence="2">Signal peptidase I</fullName>
        <ecNumber evidence="2">3.4.21.89</ecNumber>
    </recommendedName>
</protein>
<feature type="transmembrane region" description="Helical" evidence="2">
    <location>
        <begin position="6"/>
        <end position="23"/>
    </location>
</feature>
<dbReference type="PANTHER" id="PTHR43390">
    <property type="entry name" value="SIGNAL PEPTIDASE I"/>
    <property type="match status" value="1"/>
</dbReference>
<comment type="caution">
    <text evidence="2">Lacks conserved residue(s) required for the propagation of feature annotation.</text>
</comment>
<dbReference type="NCBIfam" id="TIGR02227">
    <property type="entry name" value="sigpep_I_bact"/>
    <property type="match status" value="1"/>
</dbReference>
<dbReference type="EMBL" id="JASSPP010000001">
    <property type="protein sequence ID" value="MDK9580010.1"/>
    <property type="molecule type" value="Genomic_DNA"/>
</dbReference>
<dbReference type="Gene3D" id="2.10.109.10">
    <property type="entry name" value="Umud Fragment, subunit A"/>
    <property type="match status" value="1"/>
</dbReference>
<dbReference type="PRINTS" id="PR00727">
    <property type="entry name" value="LEADERPTASE"/>
</dbReference>
<dbReference type="EC" id="3.4.21.89" evidence="2"/>
<keyword evidence="2" id="KW-0472">Membrane</keyword>
<feature type="transmembrane region" description="Helical" evidence="2">
    <location>
        <begin position="132"/>
        <end position="147"/>
    </location>
</feature>
<accession>A0ABT7HHM0</accession>
<evidence type="ECO:0000313" key="5">
    <source>
        <dbReference type="Proteomes" id="UP001225134"/>
    </source>
</evidence>
<reference evidence="4 5" key="1">
    <citation type="submission" date="2023-06" db="EMBL/GenBank/DDBJ databases">
        <title>Antibody response to the Sneathia vaginalis cytopathogenic toxin A during pregnancy.</title>
        <authorList>
            <person name="Mccoy Z.T."/>
            <person name="Serrano M.G."/>
            <person name="Spaine K."/>
            <person name="Edwards D.J."/>
            <person name="Buck G.A."/>
            <person name="Jefferson K."/>
        </authorList>
    </citation>
    <scope>NUCLEOTIDE SEQUENCE [LARGE SCALE GENOMIC DNA]</scope>
    <source>
        <strain evidence="4 5">CCUG 42621</strain>
    </source>
</reference>
<dbReference type="Pfam" id="PF10502">
    <property type="entry name" value="Peptidase_S26"/>
    <property type="match status" value="1"/>
</dbReference>
<feature type="domain" description="Peptidase S26" evidence="3">
    <location>
        <begin position="160"/>
        <end position="409"/>
    </location>
</feature>
<feature type="transmembrane region" description="Helical" evidence="2">
    <location>
        <begin position="52"/>
        <end position="73"/>
    </location>
</feature>
<dbReference type="SUPFAM" id="SSF51306">
    <property type="entry name" value="LexA/Signal peptidase"/>
    <property type="match status" value="1"/>
</dbReference>
<comment type="subcellular location">
    <subcellularLocation>
        <location evidence="2">Membrane</location>
        <topology evidence="2">Single-pass type II membrane protein</topology>
    </subcellularLocation>
</comment>
<evidence type="ECO:0000256" key="1">
    <source>
        <dbReference type="ARBA" id="ARBA00009370"/>
    </source>
</evidence>
<keyword evidence="5" id="KW-1185">Reference proteome</keyword>
<gene>
    <name evidence="4" type="primary">lepB</name>
    <name evidence="4" type="ORF">QQA45_00495</name>
</gene>
<name>A0ABT7HHM0_9FUSO</name>
<comment type="similarity">
    <text evidence="1 2">Belongs to the peptidase S26 family.</text>
</comment>
<feature type="transmembrane region" description="Helical" evidence="2">
    <location>
        <begin position="85"/>
        <end position="101"/>
    </location>
</feature>
<proteinExistence type="inferred from homology"/>
<dbReference type="GO" id="GO:0009003">
    <property type="term" value="F:signal peptidase activity"/>
    <property type="evidence" value="ECO:0007669"/>
    <property type="project" value="UniProtKB-EC"/>
</dbReference>
<evidence type="ECO:0000313" key="4">
    <source>
        <dbReference type="EMBL" id="MDK9580010.1"/>
    </source>
</evidence>
<dbReference type="InterPro" id="IPR019533">
    <property type="entry name" value="Peptidase_S26"/>
</dbReference>
<dbReference type="RefSeq" id="WP_285152420.1">
    <property type="nucleotide sequence ID" value="NZ_JASSPP010000001.1"/>
</dbReference>
<comment type="catalytic activity">
    <reaction evidence="2">
        <text>Cleavage of hydrophobic, N-terminal signal or leader sequences from secreted and periplasmic proteins.</text>
        <dbReference type="EC" id="3.4.21.89"/>
    </reaction>
</comment>
<feature type="transmembrane region" description="Helical" evidence="2">
    <location>
        <begin position="108"/>
        <end position="126"/>
    </location>
</feature>
<dbReference type="Proteomes" id="UP001225134">
    <property type="component" value="Unassembled WGS sequence"/>
</dbReference>
<keyword evidence="2" id="KW-0812">Transmembrane</keyword>
<evidence type="ECO:0000256" key="2">
    <source>
        <dbReference type="RuleBase" id="RU362042"/>
    </source>
</evidence>
<dbReference type="CDD" id="cd06530">
    <property type="entry name" value="S26_SPase_I"/>
    <property type="match status" value="1"/>
</dbReference>
<dbReference type="InterPro" id="IPR000223">
    <property type="entry name" value="Pept_S26A_signal_pept_1"/>
</dbReference>
<organism evidence="4 5">
    <name type="scientific">Sneathia sanguinegens</name>
    <dbReference type="NCBI Taxonomy" id="40543"/>
    <lineage>
        <taxon>Bacteria</taxon>
        <taxon>Fusobacteriati</taxon>
        <taxon>Fusobacteriota</taxon>
        <taxon>Fusobacteriia</taxon>
        <taxon>Fusobacteriales</taxon>
        <taxon>Leptotrichiaceae</taxon>
        <taxon>Sneathia</taxon>
    </lineage>
</organism>
<keyword evidence="2" id="KW-1133">Transmembrane helix</keyword>
<sequence length="421" mass="49347">MLDKILWGIFYVITAVIILFFLFKEKKVTEILENVSDAFSSRIEIKKEINKNVIIGLNIFNCFVVGGIFIFFVDKTASDILPLKQIALYGVVIANIVLLLLNKKKEYLFVLNIIMLFIGVNIFGIYDKSFNLSMALSIPLLLISIYLEKEDFRKRCRFLINAIFLLILITILQSHYLGNYVIPTQSMEPTILTKDRIFSNNIIYKFENPKLNDIISFEEPLNNQVMYTKRITGVAGTIFKIQDNKIYSNNLKISDRYYNNGKDSLYEILGQNEIYIPKKGDEVRIIKVLEFDSEAGKINILTPQEFLNKYRGQDYTKLVGLYNNITDRSITKRYTFIMQEKNHNELMLPILDFKYNKRRFEKLLSGQYEKLTDDYYMAMGDNTDNSEDSRYFGYVKKSRIRGKLFFRWMPFNRIGFMSNGN</sequence>
<keyword evidence="2" id="KW-0645">Protease</keyword>
<dbReference type="PANTHER" id="PTHR43390:SF1">
    <property type="entry name" value="CHLOROPLAST PROCESSING PEPTIDASE"/>
    <property type="match status" value="1"/>
</dbReference>
<comment type="caution">
    <text evidence="4">The sequence shown here is derived from an EMBL/GenBank/DDBJ whole genome shotgun (WGS) entry which is preliminary data.</text>
</comment>
<keyword evidence="2 4" id="KW-0378">Hydrolase</keyword>
<dbReference type="InterPro" id="IPR036286">
    <property type="entry name" value="LexA/Signal_pep-like_sf"/>
</dbReference>
<evidence type="ECO:0000259" key="3">
    <source>
        <dbReference type="Pfam" id="PF10502"/>
    </source>
</evidence>
<feature type="transmembrane region" description="Helical" evidence="2">
    <location>
        <begin position="159"/>
        <end position="178"/>
    </location>
</feature>